<dbReference type="SUPFAM" id="SSF48452">
    <property type="entry name" value="TPR-like"/>
    <property type="match status" value="2"/>
</dbReference>
<dbReference type="Pfam" id="PF13181">
    <property type="entry name" value="TPR_8"/>
    <property type="match status" value="1"/>
</dbReference>
<feature type="compositionally biased region" description="Low complexity" evidence="4">
    <location>
        <begin position="125"/>
        <end position="153"/>
    </location>
</feature>
<dbReference type="PANTHER" id="PTHR44943:SF4">
    <property type="entry name" value="TPR REPEAT-CONTAINING PROTEIN MJ0798"/>
    <property type="match status" value="1"/>
</dbReference>
<reference evidence="5 6" key="1">
    <citation type="journal article" date="2013" name="Curr. Biol.">
        <title>The Genome of the Foraminiferan Reticulomyxa filosa.</title>
        <authorList>
            <person name="Glockner G."/>
            <person name="Hulsmann N."/>
            <person name="Schleicher M."/>
            <person name="Noegel A.A."/>
            <person name="Eichinger L."/>
            <person name="Gallinger C."/>
            <person name="Pawlowski J."/>
            <person name="Sierra R."/>
            <person name="Euteneuer U."/>
            <person name="Pillet L."/>
            <person name="Moustafa A."/>
            <person name="Platzer M."/>
            <person name="Groth M."/>
            <person name="Szafranski K."/>
            <person name="Schliwa M."/>
        </authorList>
    </citation>
    <scope>NUCLEOTIDE SEQUENCE [LARGE SCALE GENOMIC DNA]</scope>
</reference>
<keyword evidence="6" id="KW-1185">Reference proteome</keyword>
<evidence type="ECO:0000256" key="1">
    <source>
        <dbReference type="ARBA" id="ARBA00022737"/>
    </source>
</evidence>
<proteinExistence type="predicted"/>
<evidence type="ECO:0000256" key="4">
    <source>
        <dbReference type="SAM" id="MobiDB-lite"/>
    </source>
</evidence>
<dbReference type="AlphaFoldDB" id="X6M8A3"/>
<gene>
    <name evidence="5" type="ORF">RFI_27234</name>
</gene>
<dbReference type="Gene3D" id="1.25.40.10">
    <property type="entry name" value="Tetratricopeptide repeat domain"/>
    <property type="match status" value="3"/>
</dbReference>
<dbReference type="InterPro" id="IPR051685">
    <property type="entry name" value="Ycf3/AcsC/BcsC/TPR_MFPF"/>
</dbReference>
<evidence type="ECO:0000256" key="3">
    <source>
        <dbReference type="PROSITE-ProRule" id="PRU00339"/>
    </source>
</evidence>
<evidence type="ECO:0000313" key="6">
    <source>
        <dbReference type="Proteomes" id="UP000023152"/>
    </source>
</evidence>
<name>X6M8A3_RETFI</name>
<dbReference type="PANTHER" id="PTHR44943">
    <property type="entry name" value="CELLULOSE SYNTHASE OPERON PROTEIN C"/>
    <property type="match status" value="1"/>
</dbReference>
<dbReference type="InterPro" id="IPR011990">
    <property type="entry name" value="TPR-like_helical_dom_sf"/>
</dbReference>
<feature type="region of interest" description="Disordered" evidence="4">
    <location>
        <begin position="384"/>
        <end position="406"/>
    </location>
</feature>
<keyword evidence="1" id="KW-0677">Repeat</keyword>
<dbReference type="SMART" id="SM00028">
    <property type="entry name" value="TPR"/>
    <property type="match status" value="6"/>
</dbReference>
<dbReference type="Pfam" id="PF13432">
    <property type="entry name" value="TPR_16"/>
    <property type="match status" value="1"/>
</dbReference>
<feature type="repeat" description="TPR" evidence="3">
    <location>
        <begin position="206"/>
        <end position="239"/>
    </location>
</feature>
<dbReference type="OrthoDB" id="10248520at2759"/>
<keyword evidence="2 3" id="KW-0802">TPR repeat</keyword>
<comment type="caution">
    <text evidence="5">The sequence shown here is derived from an EMBL/GenBank/DDBJ whole genome shotgun (WGS) entry which is preliminary data.</text>
</comment>
<dbReference type="PROSITE" id="PS50005">
    <property type="entry name" value="TPR"/>
    <property type="match status" value="1"/>
</dbReference>
<organism evidence="5 6">
    <name type="scientific">Reticulomyxa filosa</name>
    <dbReference type="NCBI Taxonomy" id="46433"/>
    <lineage>
        <taxon>Eukaryota</taxon>
        <taxon>Sar</taxon>
        <taxon>Rhizaria</taxon>
        <taxon>Retaria</taxon>
        <taxon>Foraminifera</taxon>
        <taxon>Monothalamids</taxon>
        <taxon>Reticulomyxidae</taxon>
        <taxon>Reticulomyxa</taxon>
    </lineage>
</organism>
<protein>
    <submittedName>
        <fullName evidence="5">TPR repeat-containing protein</fullName>
    </submittedName>
</protein>
<dbReference type="EMBL" id="ASPP01023625">
    <property type="protein sequence ID" value="ETO10144.1"/>
    <property type="molecule type" value="Genomic_DNA"/>
</dbReference>
<feature type="region of interest" description="Disordered" evidence="4">
    <location>
        <begin position="120"/>
        <end position="157"/>
    </location>
</feature>
<dbReference type="Proteomes" id="UP000023152">
    <property type="component" value="Unassembled WGS sequence"/>
</dbReference>
<feature type="compositionally biased region" description="Gly residues" evidence="4">
    <location>
        <begin position="389"/>
        <end position="403"/>
    </location>
</feature>
<dbReference type="InterPro" id="IPR019734">
    <property type="entry name" value="TPR_rpt"/>
</dbReference>
<sequence>MTEEELHYSAVNSYRNRSWNLACLEFMQLLYINPQNVNYQHNMAMVLQYGFSNYDGAEKYFKQSVRASQNSHVDILRHYCQLLSIIKRYEDCKNYYALLFRVIHENNKRVLVDMEMEKNNANNPQQQQTQSQQENQSQSQMQTQTQTQTQTQKQENESRSEIKLQWLEITYTDHLNYAEALLECGVDFEQSELHFKKALEMRPDNPKILLKYGLLLSRDRRFQEAHLVFSTALKLSPNDMDLKYELATVLWNKQEYEEAILTLKQCLLLATTLSTTGQSAEMASKCKEFQEKCVLLYGIMLEEKQEYDKAEKYIAHAIALNQPNLKSLADLSYHDKYGNKAVDVRYLAEFMLIKIRKDEFDHAFRMYRFGKWMCAYGSNSGTATNNTGNGNGDGNGGNTGNSGSGHHYEEILNRMERVRNSPKKKPSILYQYDDEDDQACSDWYLACIYAVYCSKTNAIAKATRLFKKLINSDENKAAPCYFIHYYYALHLHYVCKDYPKAKTQYFASIKIENNWAITHFHLALCLFELGEYQNAKNFALQAQTMNRALPLIDQRVDKFVVDCDAMIAQVYLFIFTCFVFAKDKQIK</sequence>
<accession>X6M8A3</accession>
<evidence type="ECO:0000256" key="2">
    <source>
        <dbReference type="ARBA" id="ARBA00022803"/>
    </source>
</evidence>
<evidence type="ECO:0000313" key="5">
    <source>
        <dbReference type="EMBL" id="ETO10144.1"/>
    </source>
</evidence>